<dbReference type="AlphaFoldDB" id="A0AAW1M8X0"/>
<gene>
    <name evidence="2" type="ORF">RND81_03G185500</name>
</gene>
<reference evidence="2" key="1">
    <citation type="submission" date="2024-03" db="EMBL/GenBank/DDBJ databases">
        <title>WGS assembly of Saponaria officinalis var. Norfolk2.</title>
        <authorList>
            <person name="Jenkins J."/>
            <person name="Shu S."/>
            <person name="Grimwood J."/>
            <person name="Barry K."/>
            <person name="Goodstein D."/>
            <person name="Schmutz J."/>
            <person name="Leebens-Mack J."/>
            <person name="Osbourn A."/>
        </authorList>
    </citation>
    <scope>NUCLEOTIDE SEQUENCE [LARGE SCALE GENOMIC DNA]</scope>
    <source>
        <strain evidence="2">JIC</strain>
    </source>
</reference>
<dbReference type="InterPro" id="IPR000639">
    <property type="entry name" value="Epox_hydrolase-like"/>
</dbReference>
<proteinExistence type="predicted"/>
<feature type="domain" description="AB hydrolase-1" evidence="1">
    <location>
        <begin position="52"/>
        <end position="292"/>
    </location>
</feature>
<dbReference type="PRINTS" id="PR00412">
    <property type="entry name" value="EPOXHYDRLASE"/>
</dbReference>
<dbReference type="Gene3D" id="3.40.50.1820">
    <property type="entry name" value="alpha/beta hydrolase"/>
    <property type="match status" value="1"/>
</dbReference>
<name>A0AAW1M8X0_SAPOF</name>
<dbReference type="PANTHER" id="PTHR43139">
    <property type="entry name" value="SI:DKEY-122A22.2"/>
    <property type="match status" value="1"/>
</dbReference>
<dbReference type="EMBL" id="JBDFQZ010000003">
    <property type="protein sequence ID" value="KAK9742610.1"/>
    <property type="molecule type" value="Genomic_DNA"/>
</dbReference>
<organism evidence="2 3">
    <name type="scientific">Saponaria officinalis</name>
    <name type="common">Common soapwort</name>
    <name type="synonym">Lychnis saponaria</name>
    <dbReference type="NCBI Taxonomy" id="3572"/>
    <lineage>
        <taxon>Eukaryota</taxon>
        <taxon>Viridiplantae</taxon>
        <taxon>Streptophyta</taxon>
        <taxon>Embryophyta</taxon>
        <taxon>Tracheophyta</taxon>
        <taxon>Spermatophyta</taxon>
        <taxon>Magnoliopsida</taxon>
        <taxon>eudicotyledons</taxon>
        <taxon>Gunneridae</taxon>
        <taxon>Pentapetalae</taxon>
        <taxon>Caryophyllales</taxon>
        <taxon>Caryophyllaceae</taxon>
        <taxon>Caryophylleae</taxon>
        <taxon>Saponaria</taxon>
    </lineage>
</organism>
<accession>A0AAW1M8X0</accession>
<evidence type="ECO:0000313" key="2">
    <source>
        <dbReference type="EMBL" id="KAK9742610.1"/>
    </source>
</evidence>
<comment type="caution">
    <text evidence="2">The sequence shown here is derived from an EMBL/GenBank/DDBJ whole genome shotgun (WGS) entry which is preliminary data.</text>
</comment>
<dbReference type="InterPro" id="IPR029058">
    <property type="entry name" value="AB_hydrolase_fold"/>
</dbReference>
<keyword evidence="3" id="KW-1185">Reference proteome</keyword>
<dbReference type="GO" id="GO:0003824">
    <property type="term" value="F:catalytic activity"/>
    <property type="evidence" value="ECO:0007669"/>
    <property type="project" value="InterPro"/>
</dbReference>
<dbReference type="PANTHER" id="PTHR43139:SF59">
    <property type="entry name" value="ALPHA_BETA-HYDROLASES SUPERFAMILY PROTEIN"/>
    <property type="match status" value="1"/>
</dbReference>
<sequence length="320" mass="36358">MSCCVSFTALKEWCLRSSFSNSGLRSTKTDLGDGTVMHCWVPKQHQHSKPNLLLIHGFGASALWQWADVVAQMTPHFNVYVPDLVFFGESYTTRPDRTDLFQGQCLIRLMEAHSVTARFSVVGLSYGGFVAYAMASQVQFENIVEKVVICCSAVCMEEKDIVEGRFKVADLESAADILLPQTPEKLKELISFTLVKPPKILPGCLLNDFIHIMCVDYLQEKRELIRAIPKDRKLDEIPKIIQPTLIIWGELDQIFPLEFGYRLKNHIGDNAQLVVIKNAGHGFNVERPKDFYRSLKAFLIDNHVSQANDYHHIKKANHQH</sequence>
<dbReference type="Proteomes" id="UP001443914">
    <property type="component" value="Unassembled WGS sequence"/>
</dbReference>
<evidence type="ECO:0000259" key="1">
    <source>
        <dbReference type="Pfam" id="PF12697"/>
    </source>
</evidence>
<dbReference type="SUPFAM" id="SSF53474">
    <property type="entry name" value="alpha/beta-Hydrolases"/>
    <property type="match status" value="1"/>
</dbReference>
<evidence type="ECO:0000313" key="3">
    <source>
        <dbReference type="Proteomes" id="UP001443914"/>
    </source>
</evidence>
<dbReference type="InterPro" id="IPR052370">
    <property type="entry name" value="Meta-cleavage_hydrolase"/>
</dbReference>
<dbReference type="Pfam" id="PF12697">
    <property type="entry name" value="Abhydrolase_6"/>
    <property type="match status" value="1"/>
</dbReference>
<protein>
    <recommendedName>
        <fullName evidence="1">AB hydrolase-1 domain-containing protein</fullName>
    </recommendedName>
</protein>
<dbReference type="PRINTS" id="PR00111">
    <property type="entry name" value="ABHYDROLASE"/>
</dbReference>
<dbReference type="InterPro" id="IPR000073">
    <property type="entry name" value="AB_hydrolase_1"/>
</dbReference>